<dbReference type="GO" id="GO:0004177">
    <property type="term" value="F:aminopeptidase activity"/>
    <property type="evidence" value="ECO:0007669"/>
    <property type="project" value="TreeGrafter"/>
</dbReference>
<sequence>MSTPTNPTSHSRRPRVRDLLPKLHIGRYHTGPSNSLTDVPGVLVHTQSINRPSTETTHAINTGVTTILPRRDWFHHGCYAGYFRFNGSGEMTGSHWLDETGLLNSPIILTNSFSVGACYSGIYEYAIREYRNQATGLVDWFLLPVVAETCDLFLNDIGAMVVTSDMVVRGIDEASADPVQEGNTGGGTGMMCQGFKGGTGSASRVVDGVAFGVEGTYTVAALVQANYGAKRDLRFGGVPVGRLLEEEEEEEKKKGGQDEAADAVKAKDGSIIVVIATDAPLHPTQLQRLAKRATVGLSRVGGWGSNSSGDIFIAFSTAEKIPRAPDFSWKPTIEQKVAVVQDVTINALFECAADATEEAIYNALLGVEDMEGPRGVKVKALDHAKLVAIMERFL</sequence>
<keyword evidence="3" id="KW-1185">Reference proteome</keyword>
<protein>
    <submittedName>
        <fullName evidence="2">Uncharacterized protein</fullName>
    </submittedName>
</protein>
<dbReference type="InterPro" id="IPR005321">
    <property type="entry name" value="Peptidase_S58_DmpA"/>
</dbReference>
<dbReference type="PANTHER" id="PTHR36512:SF3">
    <property type="entry name" value="BLR5678 PROTEIN"/>
    <property type="match status" value="1"/>
</dbReference>
<dbReference type="PANTHER" id="PTHR36512">
    <property type="entry name" value="D-AMINOPEPTIDASE"/>
    <property type="match status" value="1"/>
</dbReference>
<name>A0A1R3RQR3_ASPC5</name>
<dbReference type="Pfam" id="PF03576">
    <property type="entry name" value="Peptidase_S58"/>
    <property type="match status" value="1"/>
</dbReference>
<accession>A0A1R3RQR3</accession>
<dbReference type="OMA" id="NYGAKRD"/>
<dbReference type="AlphaFoldDB" id="A0A1R3RQR3"/>
<dbReference type="Gene3D" id="3.60.70.12">
    <property type="entry name" value="L-amino peptidase D-ALA esterase/amidase"/>
    <property type="match status" value="1"/>
</dbReference>
<evidence type="ECO:0000256" key="1">
    <source>
        <dbReference type="ARBA" id="ARBA00007068"/>
    </source>
</evidence>
<dbReference type="EMBL" id="KV907498">
    <property type="protein sequence ID" value="OOF96827.1"/>
    <property type="molecule type" value="Genomic_DNA"/>
</dbReference>
<dbReference type="VEuPathDB" id="FungiDB:ASPCADRAFT_206969"/>
<evidence type="ECO:0000313" key="2">
    <source>
        <dbReference type="EMBL" id="OOF96827.1"/>
    </source>
</evidence>
<dbReference type="Proteomes" id="UP000188318">
    <property type="component" value="Unassembled WGS sequence"/>
</dbReference>
<dbReference type="InterPro" id="IPR016117">
    <property type="entry name" value="ArgJ-like_dom_sf"/>
</dbReference>
<dbReference type="OrthoDB" id="2107894at2759"/>
<comment type="similarity">
    <text evidence="1">Belongs to the peptidase S58 family.</text>
</comment>
<gene>
    <name evidence="2" type="ORF">ASPCADRAFT_206969</name>
</gene>
<dbReference type="SUPFAM" id="SSF56266">
    <property type="entry name" value="DmpA/ArgJ-like"/>
    <property type="match status" value="1"/>
</dbReference>
<proteinExistence type="inferred from homology"/>
<reference evidence="3" key="1">
    <citation type="journal article" date="2017" name="Genome Biol.">
        <title>Comparative genomics reveals high biological diversity and specific adaptations in the industrially and medically important fungal genus Aspergillus.</title>
        <authorList>
            <person name="de Vries R.P."/>
            <person name="Riley R."/>
            <person name="Wiebenga A."/>
            <person name="Aguilar-Osorio G."/>
            <person name="Amillis S."/>
            <person name="Uchima C.A."/>
            <person name="Anderluh G."/>
            <person name="Asadollahi M."/>
            <person name="Askin M."/>
            <person name="Barry K."/>
            <person name="Battaglia E."/>
            <person name="Bayram O."/>
            <person name="Benocci T."/>
            <person name="Braus-Stromeyer S.A."/>
            <person name="Caldana C."/>
            <person name="Canovas D."/>
            <person name="Cerqueira G.C."/>
            <person name="Chen F."/>
            <person name="Chen W."/>
            <person name="Choi C."/>
            <person name="Clum A."/>
            <person name="Dos Santos R.A."/>
            <person name="Damasio A.R."/>
            <person name="Diallinas G."/>
            <person name="Emri T."/>
            <person name="Fekete E."/>
            <person name="Flipphi M."/>
            <person name="Freyberg S."/>
            <person name="Gallo A."/>
            <person name="Gournas C."/>
            <person name="Habgood R."/>
            <person name="Hainaut M."/>
            <person name="Harispe M.L."/>
            <person name="Henrissat B."/>
            <person name="Hilden K.S."/>
            <person name="Hope R."/>
            <person name="Hossain A."/>
            <person name="Karabika E."/>
            <person name="Karaffa L."/>
            <person name="Karanyi Z."/>
            <person name="Krasevec N."/>
            <person name="Kuo A."/>
            <person name="Kusch H."/>
            <person name="LaButti K."/>
            <person name="Lagendijk E.L."/>
            <person name="Lapidus A."/>
            <person name="Levasseur A."/>
            <person name="Lindquist E."/>
            <person name="Lipzen A."/>
            <person name="Logrieco A.F."/>
            <person name="MacCabe A."/>
            <person name="Maekelae M.R."/>
            <person name="Malavazi I."/>
            <person name="Melin P."/>
            <person name="Meyer V."/>
            <person name="Mielnichuk N."/>
            <person name="Miskei M."/>
            <person name="Molnar A.P."/>
            <person name="Mule G."/>
            <person name="Ngan C.Y."/>
            <person name="Orejas M."/>
            <person name="Orosz E."/>
            <person name="Ouedraogo J.P."/>
            <person name="Overkamp K.M."/>
            <person name="Park H.-S."/>
            <person name="Perrone G."/>
            <person name="Piumi F."/>
            <person name="Punt P.J."/>
            <person name="Ram A.F."/>
            <person name="Ramon A."/>
            <person name="Rauscher S."/>
            <person name="Record E."/>
            <person name="Riano-Pachon D.M."/>
            <person name="Robert V."/>
            <person name="Roehrig J."/>
            <person name="Ruller R."/>
            <person name="Salamov A."/>
            <person name="Salih N.S."/>
            <person name="Samson R.A."/>
            <person name="Sandor E."/>
            <person name="Sanguinetti M."/>
            <person name="Schuetze T."/>
            <person name="Sepcic K."/>
            <person name="Shelest E."/>
            <person name="Sherlock G."/>
            <person name="Sophianopoulou V."/>
            <person name="Squina F.M."/>
            <person name="Sun H."/>
            <person name="Susca A."/>
            <person name="Todd R.B."/>
            <person name="Tsang A."/>
            <person name="Unkles S.E."/>
            <person name="van de Wiele N."/>
            <person name="van Rossen-Uffink D."/>
            <person name="Oliveira J.V."/>
            <person name="Vesth T.C."/>
            <person name="Visser J."/>
            <person name="Yu J.-H."/>
            <person name="Zhou M."/>
            <person name="Andersen M.R."/>
            <person name="Archer D.B."/>
            <person name="Baker S.E."/>
            <person name="Benoit I."/>
            <person name="Brakhage A.A."/>
            <person name="Braus G.H."/>
            <person name="Fischer R."/>
            <person name="Frisvad J.C."/>
            <person name="Goldman G.H."/>
            <person name="Houbraken J."/>
            <person name="Oakley B."/>
            <person name="Pocsi I."/>
            <person name="Scazzocchio C."/>
            <person name="Seiboth B."/>
            <person name="vanKuyk P.A."/>
            <person name="Wortman J."/>
            <person name="Dyer P.S."/>
            <person name="Grigoriev I.V."/>
        </authorList>
    </citation>
    <scope>NUCLEOTIDE SEQUENCE [LARGE SCALE GENOMIC DNA]</scope>
    <source>
        <strain evidence="3">ITEM 5010</strain>
    </source>
</reference>
<organism evidence="2 3">
    <name type="scientific">Aspergillus carbonarius (strain ITEM 5010)</name>
    <dbReference type="NCBI Taxonomy" id="602072"/>
    <lineage>
        <taxon>Eukaryota</taxon>
        <taxon>Fungi</taxon>
        <taxon>Dikarya</taxon>
        <taxon>Ascomycota</taxon>
        <taxon>Pezizomycotina</taxon>
        <taxon>Eurotiomycetes</taxon>
        <taxon>Eurotiomycetidae</taxon>
        <taxon>Eurotiales</taxon>
        <taxon>Aspergillaceae</taxon>
        <taxon>Aspergillus</taxon>
        <taxon>Aspergillus subgen. Circumdati</taxon>
    </lineage>
</organism>
<dbReference type="FunFam" id="3.60.70.12:FF:000004">
    <property type="entry name" value="Beta-peptidyl aminopeptidase BapA"/>
    <property type="match status" value="1"/>
</dbReference>
<evidence type="ECO:0000313" key="3">
    <source>
        <dbReference type="Proteomes" id="UP000188318"/>
    </source>
</evidence>